<dbReference type="Gene3D" id="1.10.287.1080">
    <property type="entry name" value="MazG-like"/>
    <property type="match status" value="2"/>
</dbReference>
<dbReference type="CDD" id="cd11528">
    <property type="entry name" value="NTP-PPase_MazG_Nterm"/>
    <property type="match status" value="1"/>
</dbReference>
<protein>
    <recommendedName>
        <fullName evidence="1">NTP pyrophosphohydrolase MazG-like domain-containing protein</fullName>
    </recommendedName>
</protein>
<dbReference type="PANTHER" id="PTHR30522:SF0">
    <property type="entry name" value="NUCLEOSIDE TRIPHOSPHATE PYROPHOSPHOHYDROLASE"/>
    <property type="match status" value="1"/>
</dbReference>
<dbReference type="NCBIfam" id="NF007113">
    <property type="entry name" value="PRK09562.1"/>
    <property type="match status" value="1"/>
</dbReference>
<organism evidence="2">
    <name type="scientific">marine sediment metagenome</name>
    <dbReference type="NCBI Taxonomy" id="412755"/>
    <lineage>
        <taxon>unclassified sequences</taxon>
        <taxon>metagenomes</taxon>
        <taxon>ecological metagenomes</taxon>
    </lineage>
</organism>
<reference evidence="2" key="1">
    <citation type="journal article" date="2014" name="Front. Microbiol.">
        <title>High frequency of phylogenetically diverse reductive dehalogenase-homologous genes in deep subseafloor sedimentary metagenomes.</title>
        <authorList>
            <person name="Kawai M."/>
            <person name="Futagami T."/>
            <person name="Toyoda A."/>
            <person name="Takaki Y."/>
            <person name="Nishi S."/>
            <person name="Hori S."/>
            <person name="Arai W."/>
            <person name="Tsubouchi T."/>
            <person name="Morono Y."/>
            <person name="Uchiyama I."/>
            <person name="Ito T."/>
            <person name="Fujiyama A."/>
            <person name="Inagaki F."/>
            <person name="Takami H."/>
        </authorList>
    </citation>
    <scope>NUCLEOTIDE SEQUENCE</scope>
    <source>
        <strain evidence="2">Expedition CK06-06</strain>
    </source>
</reference>
<dbReference type="GO" id="GO:0006203">
    <property type="term" value="P:dGTP catabolic process"/>
    <property type="evidence" value="ECO:0007669"/>
    <property type="project" value="TreeGrafter"/>
</dbReference>
<dbReference type="NCBIfam" id="TIGR00444">
    <property type="entry name" value="mazG"/>
    <property type="match status" value="1"/>
</dbReference>
<gene>
    <name evidence="2" type="ORF">S01H1_14373</name>
</gene>
<dbReference type="Pfam" id="PF03819">
    <property type="entry name" value="MazG"/>
    <property type="match status" value="2"/>
</dbReference>
<dbReference type="GO" id="GO:0046047">
    <property type="term" value="P:TTP catabolic process"/>
    <property type="evidence" value="ECO:0007669"/>
    <property type="project" value="TreeGrafter"/>
</dbReference>
<dbReference type="FunFam" id="1.10.287.1080:FF:000001">
    <property type="entry name" value="Nucleoside triphosphate pyrophosphohydrolase"/>
    <property type="match status" value="1"/>
</dbReference>
<dbReference type="AlphaFoldDB" id="X0T850"/>
<accession>X0T850</accession>
<evidence type="ECO:0000313" key="2">
    <source>
        <dbReference type="EMBL" id="GAF83476.1"/>
    </source>
</evidence>
<dbReference type="GO" id="GO:0047429">
    <property type="term" value="F:nucleoside triphosphate diphosphatase activity"/>
    <property type="evidence" value="ECO:0007669"/>
    <property type="project" value="InterPro"/>
</dbReference>
<dbReference type="EMBL" id="BARS01007470">
    <property type="protein sequence ID" value="GAF83476.1"/>
    <property type="molecule type" value="Genomic_DNA"/>
</dbReference>
<feature type="domain" description="NTP pyrophosphohydrolase MazG-like" evidence="1">
    <location>
        <begin position="40"/>
        <end position="113"/>
    </location>
</feature>
<proteinExistence type="predicted"/>
<dbReference type="GO" id="GO:0046052">
    <property type="term" value="P:UTP catabolic process"/>
    <property type="evidence" value="ECO:0007669"/>
    <property type="project" value="TreeGrafter"/>
</dbReference>
<dbReference type="GO" id="GO:0046076">
    <property type="term" value="P:dTTP catabolic process"/>
    <property type="evidence" value="ECO:0007669"/>
    <property type="project" value="TreeGrafter"/>
</dbReference>
<dbReference type="InterPro" id="IPR004518">
    <property type="entry name" value="MazG-like_dom"/>
</dbReference>
<dbReference type="SUPFAM" id="SSF101386">
    <property type="entry name" value="all-alpha NTP pyrophosphatases"/>
    <property type="match status" value="2"/>
</dbReference>
<feature type="non-terminal residue" evidence="2">
    <location>
        <position position="227"/>
    </location>
</feature>
<dbReference type="InterPro" id="IPR048015">
    <property type="entry name" value="NTP-PPase_MazG-like_N"/>
</dbReference>
<evidence type="ECO:0000259" key="1">
    <source>
        <dbReference type="Pfam" id="PF03819"/>
    </source>
</evidence>
<sequence length="227" mass="25946">MKPEDLPRTRTPEIGARLAELLAVLDRLRSPDGCPWDREQTSRSLIPYLLEETYEVIESIEGEDHRALMEELGDLLLHVLFQGAIAEEEGWFTLEECLAALTRKLIDRHPHVFGDAKAEGAFHAKQNWEAAKQQEKKRLSRMDGVPRHLPALTRARRIQEKAAHVGFDWNTVEPVWNKVLEELEELRNAHQTDDADALEEELGDLLFSLVNLGRFLGVSAEEALRRT</sequence>
<name>X0T850_9ZZZZ</name>
<dbReference type="GO" id="GO:0046061">
    <property type="term" value="P:dATP catabolic process"/>
    <property type="evidence" value="ECO:0007669"/>
    <property type="project" value="TreeGrafter"/>
</dbReference>
<dbReference type="InterPro" id="IPR011551">
    <property type="entry name" value="NTP_PyrPHydrolase_MazG"/>
</dbReference>
<feature type="domain" description="NTP pyrophosphohydrolase MazG-like" evidence="1">
    <location>
        <begin position="177"/>
        <end position="225"/>
    </location>
</feature>
<comment type="caution">
    <text evidence="2">The sequence shown here is derived from an EMBL/GenBank/DDBJ whole genome shotgun (WGS) entry which is preliminary data.</text>
</comment>
<dbReference type="GO" id="GO:0006950">
    <property type="term" value="P:response to stress"/>
    <property type="evidence" value="ECO:0007669"/>
    <property type="project" value="UniProtKB-ARBA"/>
</dbReference>
<dbReference type="GO" id="GO:0046081">
    <property type="term" value="P:dUTP catabolic process"/>
    <property type="evidence" value="ECO:0007669"/>
    <property type="project" value="TreeGrafter"/>
</dbReference>
<dbReference type="PANTHER" id="PTHR30522">
    <property type="entry name" value="NUCLEOSIDE TRIPHOSPHATE PYROPHOSPHOHYDROLASE"/>
    <property type="match status" value="1"/>
</dbReference>
<dbReference type="CDD" id="cd11529">
    <property type="entry name" value="NTP-PPase_MazG_Cterm"/>
    <property type="match status" value="1"/>
</dbReference>
<dbReference type="InterPro" id="IPR048011">
    <property type="entry name" value="NTP-PPase_MazG-like_C"/>
</dbReference>